<dbReference type="KEGG" id="kim:G3T16_12805"/>
<dbReference type="Proteomes" id="UP000477680">
    <property type="component" value="Chromosome"/>
</dbReference>
<dbReference type="Pfam" id="PF00535">
    <property type="entry name" value="Glycos_transf_2"/>
    <property type="match status" value="1"/>
</dbReference>
<dbReference type="InterPro" id="IPR001173">
    <property type="entry name" value="Glyco_trans_2-like"/>
</dbReference>
<keyword evidence="2" id="KW-0328">Glycosyltransferase</keyword>
<dbReference type="GO" id="GO:0016757">
    <property type="term" value="F:glycosyltransferase activity"/>
    <property type="evidence" value="ECO:0007669"/>
    <property type="project" value="UniProtKB-KW"/>
</dbReference>
<evidence type="ECO:0000313" key="6">
    <source>
        <dbReference type="Proteomes" id="UP000477680"/>
    </source>
</evidence>
<dbReference type="EMBL" id="CP048711">
    <property type="protein sequence ID" value="QIB66161.1"/>
    <property type="molecule type" value="Genomic_DNA"/>
</dbReference>
<dbReference type="SUPFAM" id="SSF53448">
    <property type="entry name" value="Nucleotide-diphospho-sugar transferases"/>
    <property type="match status" value="1"/>
</dbReference>
<evidence type="ECO:0000256" key="3">
    <source>
        <dbReference type="ARBA" id="ARBA00022679"/>
    </source>
</evidence>
<feature type="domain" description="Glycosyltransferase 2-like" evidence="4">
    <location>
        <begin position="6"/>
        <end position="112"/>
    </location>
</feature>
<dbReference type="CDD" id="cd02526">
    <property type="entry name" value="GT2_RfbF_like"/>
    <property type="match status" value="1"/>
</dbReference>
<organism evidence="5 6">
    <name type="scientific">Kineobactrum salinum</name>
    <dbReference type="NCBI Taxonomy" id="2708301"/>
    <lineage>
        <taxon>Bacteria</taxon>
        <taxon>Pseudomonadati</taxon>
        <taxon>Pseudomonadota</taxon>
        <taxon>Gammaproteobacteria</taxon>
        <taxon>Cellvibrionales</taxon>
        <taxon>Halieaceae</taxon>
        <taxon>Kineobactrum</taxon>
    </lineage>
</organism>
<dbReference type="PANTHER" id="PTHR43179">
    <property type="entry name" value="RHAMNOSYLTRANSFERASE WBBL"/>
    <property type="match status" value="1"/>
</dbReference>
<sequence length="328" mass="37005">MPTITSIVVTYHPKSDELAPLLERLLLQTDRVILVDNTPGHENPGLAALCLESSAPKRCVTIRFGENLGIAKALNEGCERAKSLGTEFVLLSDQDSLPNTDMVAKLIECYQACAQQYGNVAAVGPTYTDIHTELTYPFQIQKPGDIFYSHAVADESQPYLETFSLITSGTLVPMSALLQVGPMREDLFIDQVDIEWGMRARHLGFRLMGCGSARMYQRMGENSVRVWYFGWRNESLYSPLRLYYRLRNFVALLKDPKISWRWKVRSSWYSLGLVYTHIVFAPQRYTSAIFAIKGLYDGIRGRMGRLRGTSLLENISTLGGQSNISRKN</sequence>
<evidence type="ECO:0000256" key="1">
    <source>
        <dbReference type="ARBA" id="ARBA00006739"/>
    </source>
</evidence>
<comment type="similarity">
    <text evidence="1">Belongs to the glycosyltransferase 2 family.</text>
</comment>
<reference evidence="5 6" key="1">
    <citation type="submission" date="2020-02" db="EMBL/GenBank/DDBJ databases">
        <title>Genome sequencing for Kineobactrum sp. M2.</title>
        <authorList>
            <person name="Park S.-J."/>
        </authorList>
    </citation>
    <scope>NUCLEOTIDE SEQUENCE [LARGE SCALE GENOMIC DNA]</scope>
    <source>
        <strain evidence="5 6">M2</strain>
    </source>
</reference>
<accession>A0A6C0U259</accession>
<dbReference type="InterPro" id="IPR029044">
    <property type="entry name" value="Nucleotide-diphossugar_trans"/>
</dbReference>
<evidence type="ECO:0000313" key="5">
    <source>
        <dbReference type="EMBL" id="QIB66161.1"/>
    </source>
</evidence>
<evidence type="ECO:0000256" key="2">
    <source>
        <dbReference type="ARBA" id="ARBA00022676"/>
    </source>
</evidence>
<name>A0A6C0U259_9GAMM</name>
<protein>
    <submittedName>
        <fullName evidence="5">Glycosyltransferase family 2 protein</fullName>
    </submittedName>
</protein>
<dbReference type="RefSeq" id="WP_163495596.1">
    <property type="nucleotide sequence ID" value="NZ_CP048711.1"/>
</dbReference>
<keyword evidence="3 5" id="KW-0808">Transferase</keyword>
<dbReference type="Gene3D" id="3.90.550.10">
    <property type="entry name" value="Spore Coat Polysaccharide Biosynthesis Protein SpsA, Chain A"/>
    <property type="match status" value="1"/>
</dbReference>
<dbReference type="AlphaFoldDB" id="A0A6C0U259"/>
<evidence type="ECO:0000259" key="4">
    <source>
        <dbReference type="Pfam" id="PF00535"/>
    </source>
</evidence>
<gene>
    <name evidence="5" type="ORF">G3T16_12805</name>
</gene>
<proteinExistence type="inferred from homology"/>
<keyword evidence="6" id="KW-1185">Reference proteome</keyword>
<dbReference type="PANTHER" id="PTHR43179:SF12">
    <property type="entry name" value="GALACTOFURANOSYLTRANSFERASE GLFT2"/>
    <property type="match status" value="1"/>
</dbReference>